<evidence type="ECO:0000256" key="1">
    <source>
        <dbReference type="SAM" id="MobiDB-lite"/>
    </source>
</evidence>
<accession>A0AAV0HDP5</accession>
<keyword evidence="3" id="KW-1185">Reference proteome</keyword>
<feature type="compositionally biased region" description="Acidic residues" evidence="1">
    <location>
        <begin position="45"/>
        <end position="56"/>
    </location>
</feature>
<feature type="region of interest" description="Disordered" evidence="1">
    <location>
        <begin position="1"/>
        <end position="84"/>
    </location>
</feature>
<dbReference type="EMBL" id="CAMGYJ010000002">
    <property type="protein sequence ID" value="CAI0382938.1"/>
    <property type="molecule type" value="Genomic_DNA"/>
</dbReference>
<evidence type="ECO:0000313" key="3">
    <source>
        <dbReference type="Proteomes" id="UP001154282"/>
    </source>
</evidence>
<comment type="caution">
    <text evidence="2">The sequence shown here is derived from an EMBL/GenBank/DDBJ whole genome shotgun (WGS) entry which is preliminary data.</text>
</comment>
<protein>
    <submittedName>
        <fullName evidence="2">Uncharacterized protein</fullName>
    </submittedName>
</protein>
<organism evidence="2 3">
    <name type="scientific">Linum tenue</name>
    <dbReference type="NCBI Taxonomy" id="586396"/>
    <lineage>
        <taxon>Eukaryota</taxon>
        <taxon>Viridiplantae</taxon>
        <taxon>Streptophyta</taxon>
        <taxon>Embryophyta</taxon>
        <taxon>Tracheophyta</taxon>
        <taxon>Spermatophyta</taxon>
        <taxon>Magnoliopsida</taxon>
        <taxon>eudicotyledons</taxon>
        <taxon>Gunneridae</taxon>
        <taxon>Pentapetalae</taxon>
        <taxon>rosids</taxon>
        <taxon>fabids</taxon>
        <taxon>Malpighiales</taxon>
        <taxon>Linaceae</taxon>
        <taxon>Linum</taxon>
    </lineage>
</organism>
<dbReference type="AlphaFoldDB" id="A0AAV0HDP5"/>
<name>A0AAV0HDP5_9ROSI</name>
<gene>
    <name evidence="2" type="ORF">LITE_LOCUS3780</name>
</gene>
<dbReference type="Proteomes" id="UP001154282">
    <property type="component" value="Unassembled WGS sequence"/>
</dbReference>
<sequence length="84" mass="9073">MATSPPAGMGFDEEIEEGRRLRLWKVAPPATTRSGKKRNKSPPPADDDDREESTAEAEDRSLGDGGRILGKSHGLHVSISGFLE</sequence>
<reference evidence="2" key="1">
    <citation type="submission" date="2022-08" db="EMBL/GenBank/DDBJ databases">
        <authorList>
            <person name="Gutierrez-Valencia J."/>
        </authorList>
    </citation>
    <scope>NUCLEOTIDE SEQUENCE</scope>
</reference>
<evidence type="ECO:0000313" key="2">
    <source>
        <dbReference type="EMBL" id="CAI0382938.1"/>
    </source>
</evidence>
<proteinExistence type="predicted"/>